<accession>W6MSM2</accession>
<name>W6MSM2_9ASCO</name>
<dbReference type="OrthoDB" id="4097020at2759"/>
<evidence type="ECO:0000313" key="2">
    <source>
        <dbReference type="EMBL" id="CDK29704.1"/>
    </source>
</evidence>
<proteinExistence type="predicted"/>
<organism evidence="2 3">
    <name type="scientific">Kuraishia capsulata CBS 1993</name>
    <dbReference type="NCBI Taxonomy" id="1382522"/>
    <lineage>
        <taxon>Eukaryota</taxon>
        <taxon>Fungi</taxon>
        <taxon>Dikarya</taxon>
        <taxon>Ascomycota</taxon>
        <taxon>Saccharomycotina</taxon>
        <taxon>Pichiomycetes</taxon>
        <taxon>Pichiales</taxon>
        <taxon>Pichiaceae</taxon>
        <taxon>Kuraishia</taxon>
    </lineage>
</organism>
<keyword evidence="3" id="KW-1185">Reference proteome</keyword>
<feature type="compositionally biased region" description="Acidic residues" evidence="1">
    <location>
        <begin position="275"/>
        <end position="287"/>
    </location>
</feature>
<feature type="region of interest" description="Disordered" evidence="1">
    <location>
        <begin position="251"/>
        <end position="287"/>
    </location>
</feature>
<dbReference type="EMBL" id="HG793131">
    <property type="protein sequence ID" value="CDK29704.1"/>
    <property type="molecule type" value="Genomic_DNA"/>
</dbReference>
<evidence type="ECO:0000313" key="3">
    <source>
        <dbReference type="Proteomes" id="UP000019384"/>
    </source>
</evidence>
<dbReference type="GeneID" id="34523075"/>
<dbReference type="HOGENOM" id="CLU_1098776_0_0_1"/>
<protein>
    <submittedName>
        <fullName evidence="2">Uncharacterized protein</fullName>
    </submittedName>
</protein>
<feature type="compositionally biased region" description="Acidic residues" evidence="1">
    <location>
        <begin position="85"/>
        <end position="96"/>
    </location>
</feature>
<sequence>MVLHNNKWDRKAKRNYVRKHGLGTEGSGEQPVEDPEEVGSDVVEFDSNSWRYRKPKKEADGDKPDNTVELDNSQDSQVEEKNSDQSDDDQMSDIDDDIRKLVIDSLAQKDAAVFEANPRRLSISDYLEWSEEKVGTTPQLKNRILTEDEKQEFYELERKIEEQRFHNDVRAKFSVKQKEFKAPRKPKVMDLSRQGDDNYRTVVDQKLDKASVWTTKATQKQLDDDLEELLGTPLETSTSSRVDLDDLLNLKPPDKLKVQPHARDVTAPKPGVEKDDNDEFLDELLGD</sequence>
<dbReference type="Proteomes" id="UP000019384">
    <property type="component" value="Unassembled WGS sequence"/>
</dbReference>
<reference evidence="2" key="2">
    <citation type="submission" date="2014-02" db="EMBL/GenBank/DDBJ databases">
        <title>Complete DNA sequence of /Kuraishia capsulata/ illustrates novel genomic features among budding yeasts (/Saccharomycotina/).</title>
        <authorList>
            <person name="Morales L."/>
            <person name="Noel B."/>
            <person name="Porcel B."/>
            <person name="Marcet-Houben M."/>
            <person name="Hullo M-F."/>
            <person name="Sacerdot C."/>
            <person name="Tekaia F."/>
            <person name="Leh-Louis V."/>
            <person name="Despons L."/>
            <person name="Khanna V."/>
            <person name="Aury J-M."/>
            <person name="Barbe V."/>
            <person name="Couloux A."/>
            <person name="Labadie K."/>
            <person name="Pelletier E."/>
            <person name="Souciet J-L."/>
            <person name="Boekhout T."/>
            <person name="Gabaldon T."/>
            <person name="Wincker P."/>
            <person name="Dujon B."/>
        </authorList>
    </citation>
    <scope>NUCLEOTIDE SEQUENCE</scope>
    <source>
        <strain evidence="2">CBS 1993</strain>
    </source>
</reference>
<feature type="region of interest" description="Disordered" evidence="1">
    <location>
        <begin position="1"/>
        <end position="96"/>
    </location>
</feature>
<feature type="compositionally biased region" description="Basic and acidic residues" evidence="1">
    <location>
        <begin position="252"/>
        <end position="274"/>
    </location>
</feature>
<feature type="compositionally biased region" description="Basic and acidic residues" evidence="1">
    <location>
        <begin position="57"/>
        <end position="66"/>
    </location>
</feature>
<dbReference type="AlphaFoldDB" id="W6MSM2"/>
<reference evidence="2" key="1">
    <citation type="submission" date="2013-12" db="EMBL/GenBank/DDBJ databases">
        <authorList>
            <person name="Genoscope - CEA"/>
        </authorList>
    </citation>
    <scope>NUCLEOTIDE SEQUENCE</scope>
    <source>
        <strain evidence="2">CBS 1993</strain>
    </source>
</reference>
<feature type="compositionally biased region" description="Basic residues" evidence="1">
    <location>
        <begin position="10"/>
        <end position="21"/>
    </location>
</feature>
<gene>
    <name evidence="2" type="ORF">KUCA_T00005697001</name>
</gene>
<dbReference type="RefSeq" id="XP_022461687.1">
    <property type="nucleotide sequence ID" value="XM_022601486.1"/>
</dbReference>
<evidence type="ECO:0000256" key="1">
    <source>
        <dbReference type="SAM" id="MobiDB-lite"/>
    </source>
</evidence>